<evidence type="ECO:0000313" key="3">
    <source>
        <dbReference type="EMBL" id="WGV17441.1"/>
    </source>
</evidence>
<sequence>MHGEKATDRRIVTLDGADALHFLQGLVSNDVRPLETGAGLVWAALLTPQGKYLADFLIARLPDGTLLLDLPEALADATLRRLNMYRLRADVRLAPSSLHVLRGLGPAPEGAFPDPRHPALGWRLYTTTPGTDPAIDWDAIRVAHVIPDAGRELIPDDSYILEAGFERLHGVDFRKGCYVGQEVTARMKHKTELRKGLVRVRITGDAPFGSPILADGREAGTLFTRSGDHALAHLRLDRATGPMQAGEATITLAPDNVA</sequence>
<reference evidence="3 4" key="1">
    <citation type="submission" date="2023-04" db="EMBL/GenBank/DDBJ databases">
        <title>YMD61, complete Genome.</title>
        <authorList>
            <person name="Zhang J."/>
        </authorList>
    </citation>
    <scope>NUCLEOTIDE SEQUENCE [LARGE SCALE GENOMIC DNA]</scope>
    <source>
        <strain evidence="3 4">YMD61</strain>
    </source>
</reference>
<dbReference type="NCBIfam" id="TIGR03317">
    <property type="entry name" value="ygfZ_signature"/>
    <property type="match status" value="1"/>
</dbReference>
<protein>
    <submittedName>
        <fullName evidence="3">Folate-binding protein</fullName>
    </submittedName>
</protein>
<keyword evidence="1" id="KW-0809">Transit peptide</keyword>
<evidence type="ECO:0000313" key="4">
    <source>
        <dbReference type="Proteomes" id="UP001230978"/>
    </source>
</evidence>
<dbReference type="Pfam" id="PF25455">
    <property type="entry name" value="Beta-barrel_CAF17_C"/>
    <property type="match status" value="1"/>
</dbReference>
<dbReference type="InterPro" id="IPR045179">
    <property type="entry name" value="YgfZ/GcvT"/>
</dbReference>
<keyword evidence="4" id="KW-1185">Reference proteome</keyword>
<dbReference type="Proteomes" id="UP001230978">
    <property type="component" value="Chromosome"/>
</dbReference>
<dbReference type="PANTHER" id="PTHR22602">
    <property type="entry name" value="TRANSFERASE CAF17, MITOCHONDRIAL-RELATED"/>
    <property type="match status" value="1"/>
</dbReference>
<organism evidence="3 4">
    <name type="scientific">Fuscovulum ytuae</name>
    <dbReference type="NCBI Taxonomy" id="3042299"/>
    <lineage>
        <taxon>Bacteria</taxon>
        <taxon>Pseudomonadati</taxon>
        <taxon>Pseudomonadota</taxon>
        <taxon>Alphaproteobacteria</taxon>
        <taxon>Rhodobacterales</taxon>
        <taxon>Paracoccaceae</taxon>
        <taxon>Fuscovulum</taxon>
    </lineage>
</organism>
<dbReference type="InterPro" id="IPR057460">
    <property type="entry name" value="CAF17_C"/>
</dbReference>
<dbReference type="InterPro" id="IPR017703">
    <property type="entry name" value="YgfZ/GCV_T_CS"/>
</dbReference>
<name>A0ABY8QAC2_9RHOB</name>
<dbReference type="RefSeq" id="WP_281468735.1">
    <property type="nucleotide sequence ID" value="NZ_CP124535.1"/>
</dbReference>
<dbReference type="SUPFAM" id="SSF103025">
    <property type="entry name" value="Folate-binding domain"/>
    <property type="match status" value="1"/>
</dbReference>
<dbReference type="EMBL" id="CP124535">
    <property type="protein sequence ID" value="WGV17441.1"/>
    <property type="molecule type" value="Genomic_DNA"/>
</dbReference>
<dbReference type="InterPro" id="IPR027266">
    <property type="entry name" value="TrmE/GcvT-like"/>
</dbReference>
<feature type="domain" description="CAF17 C-terminal" evidence="2">
    <location>
        <begin position="194"/>
        <end position="254"/>
    </location>
</feature>
<evidence type="ECO:0000256" key="1">
    <source>
        <dbReference type="ARBA" id="ARBA00022946"/>
    </source>
</evidence>
<evidence type="ECO:0000259" key="2">
    <source>
        <dbReference type="Pfam" id="PF25455"/>
    </source>
</evidence>
<proteinExistence type="predicted"/>
<gene>
    <name evidence="3" type="ORF">QF092_06525</name>
</gene>
<accession>A0ABY8QAC2</accession>
<dbReference type="PANTHER" id="PTHR22602:SF0">
    <property type="entry name" value="TRANSFERASE CAF17, MITOCHONDRIAL-RELATED"/>
    <property type="match status" value="1"/>
</dbReference>
<dbReference type="Gene3D" id="3.30.1360.120">
    <property type="entry name" value="Probable tRNA modification gtpase trme, domain 1"/>
    <property type="match status" value="2"/>
</dbReference>